<dbReference type="InterPro" id="IPR009262">
    <property type="entry name" value="SLC35_F1/F2/F6"/>
</dbReference>
<feature type="transmembrane region" description="Helical" evidence="8">
    <location>
        <begin position="260"/>
        <end position="284"/>
    </location>
</feature>
<feature type="transmembrane region" description="Helical" evidence="8">
    <location>
        <begin position="29"/>
        <end position="50"/>
    </location>
</feature>
<evidence type="ECO:0000256" key="6">
    <source>
        <dbReference type="ARBA" id="ARBA00023136"/>
    </source>
</evidence>
<dbReference type="GO" id="GO:0000329">
    <property type="term" value="C:fungal-type vacuole membrane"/>
    <property type="evidence" value="ECO:0007669"/>
    <property type="project" value="TreeGrafter"/>
</dbReference>
<dbReference type="Pfam" id="PF13127">
    <property type="entry name" value="DUF3955"/>
    <property type="match status" value="1"/>
</dbReference>
<organism evidence="10 11">
    <name type="scientific">Phanerochaete sordida</name>
    <dbReference type="NCBI Taxonomy" id="48140"/>
    <lineage>
        <taxon>Eukaryota</taxon>
        <taxon>Fungi</taxon>
        <taxon>Dikarya</taxon>
        <taxon>Basidiomycota</taxon>
        <taxon>Agaricomycotina</taxon>
        <taxon>Agaricomycetes</taxon>
        <taxon>Polyporales</taxon>
        <taxon>Phanerochaetaceae</taxon>
        <taxon>Phanerochaete</taxon>
    </lineage>
</organism>
<dbReference type="Proteomes" id="UP000703269">
    <property type="component" value="Unassembled WGS sequence"/>
</dbReference>
<keyword evidence="3" id="KW-0813">Transport</keyword>
<evidence type="ECO:0000313" key="10">
    <source>
        <dbReference type="EMBL" id="GJE94386.1"/>
    </source>
</evidence>
<comment type="similarity">
    <text evidence="2">Belongs to the SLC35F solute transporter family.</text>
</comment>
<feature type="transmembrane region" description="Helical" evidence="8">
    <location>
        <begin position="62"/>
        <end position="81"/>
    </location>
</feature>
<dbReference type="PANTHER" id="PTHR23051:SF0">
    <property type="entry name" value="SOLUTE CARRIER FAMILY 35 MEMBER F5"/>
    <property type="match status" value="1"/>
</dbReference>
<evidence type="ECO:0000256" key="4">
    <source>
        <dbReference type="ARBA" id="ARBA00022692"/>
    </source>
</evidence>
<feature type="transmembrane region" description="Helical" evidence="8">
    <location>
        <begin position="161"/>
        <end position="181"/>
    </location>
</feature>
<feature type="region of interest" description="Disordered" evidence="7">
    <location>
        <begin position="389"/>
        <end position="409"/>
    </location>
</feature>
<dbReference type="AlphaFoldDB" id="A0A9P3GG88"/>
<evidence type="ECO:0000259" key="9">
    <source>
        <dbReference type="Pfam" id="PF13127"/>
    </source>
</evidence>
<evidence type="ECO:0000256" key="8">
    <source>
        <dbReference type="SAM" id="Phobius"/>
    </source>
</evidence>
<sequence>MDAAANPAARLWDKAAARVRALTQDRRDYLVGISLLLVVVFLWTTGSFITQDLYEDGYNKPFWLTYLSTATFTLYLLPYGIRRALGGAKTSDGGRAHEGYQPLTTESAPEALTQPAPEPPAHEVLPPLTIRETAQLAGWFCLLWFVANWTLAAALQYTSVASATILSSMSGFFTLAVGRIFRVESLTLVKIGAVATSFGGVVLVSLADRSSDAEAPPGSGYSAAAFVGDCLALLSALFYALYVTLFKVRVREESRVDMQLFFGFVGLFNVLFVWPIGVILHFTHVERIELPTSSRVVVFILISMGITLSSDYLYMLAMLKTTPLVVTIGLSLTMPVAVIGDFILHKPVKWKVILGAVVVLLSFVAVGLEDSRNSGEKDLISGKTLDEERAVAGDESEEEVNLESHVVSS</sequence>
<keyword evidence="11" id="KW-1185">Reference proteome</keyword>
<keyword evidence="5 8" id="KW-1133">Transmembrane helix</keyword>
<evidence type="ECO:0000256" key="1">
    <source>
        <dbReference type="ARBA" id="ARBA00004141"/>
    </source>
</evidence>
<dbReference type="OrthoDB" id="1436450at2759"/>
<feature type="transmembrane region" description="Helical" evidence="8">
    <location>
        <begin position="350"/>
        <end position="368"/>
    </location>
</feature>
<feature type="transmembrane region" description="Helical" evidence="8">
    <location>
        <begin position="136"/>
        <end position="155"/>
    </location>
</feature>
<protein>
    <submittedName>
        <fullName evidence="10">DMT (Drug/metabolite transporter) family transporter</fullName>
    </submittedName>
</protein>
<feature type="transmembrane region" description="Helical" evidence="8">
    <location>
        <begin position="226"/>
        <end position="248"/>
    </location>
</feature>
<keyword evidence="6 8" id="KW-0472">Membrane</keyword>
<dbReference type="Pfam" id="PF06027">
    <property type="entry name" value="SLC35F"/>
    <property type="match status" value="1"/>
</dbReference>
<dbReference type="EMBL" id="BPQB01000040">
    <property type="protein sequence ID" value="GJE94386.1"/>
    <property type="molecule type" value="Genomic_DNA"/>
</dbReference>
<evidence type="ECO:0000256" key="2">
    <source>
        <dbReference type="ARBA" id="ARBA00007863"/>
    </source>
</evidence>
<name>A0A9P3GG88_9APHY</name>
<evidence type="ECO:0000256" key="7">
    <source>
        <dbReference type="SAM" id="MobiDB-lite"/>
    </source>
</evidence>
<feature type="transmembrane region" description="Helical" evidence="8">
    <location>
        <begin position="324"/>
        <end position="344"/>
    </location>
</feature>
<reference evidence="10 11" key="1">
    <citation type="submission" date="2021-08" db="EMBL/GenBank/DDBJ databases">
        <title>Draft Genome Sequence of Phanerochaete sordida strain YK-624.</title>
        <authorList>
            <person name="Mori T."/>
            <person name="Dohra H."/>
            <person name="Suzuki T."/>
            <person name="Kawagishi H."/>
            <person name="Hirai H."/>
        </authorList>
    </citation>
    <scope>NUCLEOTIDE SEQUENCE [LARGE SCALE GENOMIC DNA]</scope>
    <source>
        <strain evidence="10 11">YK-624</strain>
    </source>
</reference>
<evidence type="ECO:0000313" key="11">
    <source>
        <dbReference type="Proteomes" id="UP000703269"/>
    </source>
</evidence>
<dbReference type="InterPro" id="IPR037185">
    <property type="entry name" value="EmrE-like"/>
</dbReference>
<accession>A0A9P3GG88</accession>
<feature type="domain" description="DUF3955" evidence="9">
    <location>
        <begin position="29"/>
        <end position="74"/>
    </location>
</feature>
<feature type="transmembrane region" description="Helical" evidence="8">
    <location>
        <begin position="188"/>
        <end position="206"/>
    </location>
</feature>
<evidence type="ECO:0000256" key="3">
    <source>
        <dbReference type="ARBA" id="ARBA00022448"/>
    </source>
</evidence>
<dbReference type="GO" id="GO:0022857">
    <property type="term" value="F:transmembrane transporter activity"/>
    <property type="evidence" value="ECO:0007669"/>
    <property type="project" value="InterPro"/>
</dbReference>
<feature type="transmembrane region" description="Helical" evidence="8">
    <location>
        <begin position="296"/>
        <end position="317"/>
    </location>
</feature>
<proteinExistence type="inferred from homology"/>
<dbReference type="InterPro" id="IPR025016">
    <property type="entry name" value="DUF3955"/>
</dbReference>
<gene>
    <name evidence="10" type="ORF">PsYK624_105550</name>
</gene>
<comment type="caution">
    <text evidence="10">The sequence shown here is derived from an EMBL/GenBank/DDBJ whole genome shotgun (WGS) entry which is preliminary data.</text>
</comment>
<dbReference type="PANTHER" id="PTHR23051">
    <property type="entry name" value="SOLUTE CARRIER FAMILY 35, MEMBER F5"/>
    <property type="match status" value="1"/>
</dbReference>
<dbReference type="SUPFAM" id="SSF103481">
    <property type="entry name" value="Multidrug resistance efflux transporter EmrE"/>
    <property type="match status" value="1"/>
</dbReference>
<comment type="subcellular location">
    <subcellularLocation>
        <location evidence="1">Membrane</location>
        <topology evidence="1">Multi-pass membrane protein</topology>
    </subcellularLocation>
</comment>
<keyword evidence="4 8" id="KW-0812">Transmembrane</keyword>
<evidence type="ECO:0000256" key="5">
    <source>
        <dbReference type="ARBA" id="ARBA00022989"/>
    </source>
</evidence>